<dbReference type="InterPro" id="IPR000160">
    <property type="entry name" value="GGDEF_dom"/>
</dbReference>
<evidence type="ECO:0000313" key="2">
    <source>
        <dbReference type="EMBL" id="QNM13566.1"/>
    </source>
</evidence>
<gene>
    <name evidence="2" type="ORF">H9Q80_06355</name>
</gene>
<dbReference type="InterPro" id="IPR011990">
    <property type="entry name" value="TPR-like_helical_dom_sf"/>
</dbReference>
<dbReference type="GO" id="GO:0052621">
    <property type="term" value="F:diguanylate cyclase activity"/>
    <property type="evidence" value="ECO:0007669"/>
    <property type="project" value="TreeGrafter"/>
</dbReference>
<dbReference type="RefSeq" id="WP_117536481.1">
    <property type="nucleotide sequence ID" value="NZ_CP060636.1"/>
</dbReference>
<dbReference type="SUPFAM" id="SSF55073">
    <property type="entry name" value="Nucleotide cyclase"/>
    <property type="match status" value="1"/>
</dbReference>
<accession>A0A7G9GRY4</accession>
<dbReference type="GO" id="GO:0043709">
    <property type="term" value="P:cell adhesion involved in single-species biofilm formation"/>
    <property type="evidence" value="ECO:0007669"/>
    <property type="project" value="TreeGrafter"/>
</dbReference>
<sequence length="519" mass="61365">MFVLLDEYVSKIQEFRAKSDEESIYHVALELEVEAKKQKSVYHEVIGVYHISKFYYVIGEYTKSLAQSLHGLQLCKKTENVFYEMILNNLAGILYGALGDQISSIEYMLKAYYIALEHPELNFTYFIENNIGVLFFNMQMYEKAYEFLLKSAATRNLTDISSIKESDGINIVNMIGCSIKTNNKDIYDQWYPYLDYYLKHYHLKTVEDDFMLYKLILACKKKDHDKIKECVDEMYLTYQESLDHLHILKNLFDAFSFLIELQEKEMCEKVFKFMESILENYPDYKNQSRLDDCRIKMNIMFHEDEKLPDSLYKYYLDKCKEDEQWQNDLKKSLLNKVELEELLNEQKTILKENEELQRNSEIEDFTKLLNKTAFQKHVTQAVENYQSDQYMALFVIDIDKFKNINDHYGHLSGDKLLLKVVEILKEETREIDDIGRIGGDEFCIFMKNIFTLEYVKETAESILKKVKAIELENYNITITTSIGVQMITQACNYQDIFQKADALMYEAKKSGGNQYRMNV</sequence>
<dbReference type="FunFam" id="3.30.70.270:FF:000001">
    <property type="entry name" value="Diguanylate cyclase domain protein"/>
    <property type="match status" value="1"/>
</dbReference>
<proteinExistence type="predicted"/>
<keyword evidence="3" id="KW-1185">Reference proteome</keyword>
<dbReference type="Gene3D" id="1.25.40.10">
    <property type="entry name" value="Tetratricopeptide repeat domain"/>
    <property type="match status" value="1"/>
</dbReference>
<dbReference type="GO" id="GO:1902201">
    <property type="term" value="P:negative regulation of bacterial-type flagellum-dependent cell motility"/>
    <property type="evidence" value="ECO:0007669"/>
    <property type="project" value="TreeGrafter"/>
</dbReference>
<protein>
    <submittedName>
        <fullName evidence="2">GGDEF domain-containing protein</fullName>
    </submittedName>
</protein>
<evidence type="ECO:0000259" key="1">
    <source>
        <dbReference type="PROSITE" id="PS50887"/>
    </source>
</evidence>
<dbReference type="NCBIfam" id="TIGR00254">
    <property type="entry name" value="GGDEF"/>
    <property type="match status" value="1"/>
</dbReference>
<dbReference type="Gene3D" id="3.30.70.270">
    <property type="match status" value="1"/>
</dbReference>
<dbReference type="AlphaFoldDB" id="A0A7G9GRY4"/>
<dbReference type="EMBL" id="CP060636">
    <property type="protein sequence ID" value="QNM13566.1"/>
    <property type="molecule type" value="Genomic_DNA"/>
</dbReference>
<dbReference type="SUPFAM" id="SSF48452">
    <property type="entry name" value="TPR-like"/>
    <property type="match status" value="1"/>
</dbReference>
<feature type="domain" description="GGDEF" evidence="1">
    <location>
        <begin position="389"/>
        <end position="519"/>
    </location>
</feature>
<dbReference type="PANTHER" id="PTHR45138">
    <property type="entry name" value="REGULATORY COMPONENTS OF SENSORY TRANSDUCTION SYSTEM"/>
    <property type="match status" value="1"/>
</dbReference>
<dbReference type="Pfam" id="PF00990">
    <property type="entry name" value="GGDEF"/>
    <property type="match status" value="1"/>
</dbReference>
<dbReference type="PROSITE" id="PS50887">
    <property type="entry name" value="GGDEF"/>
    <property type="match status" value="1"/>
</dbReference>
<dbReference type="InterPro" id="IPR029787">
    <property type="entry name" value="Nucleotide_cyclase"/>
</dbReference>
<organism evidence="2 3">
    <name type="scientific">[Eubacterium] hominis</name>
    <dbReference type="NCBI Taxonomy" id="2764325"/>
    <lineage>
        <taxon>Bacteria</taxon>
        <taxon>Bacillati</taxon>
        <taxon>Bacillota</taxon>
        <taxon>Erysipelotrichia</taxon>
        <taxon>Erysipelotrichales</taxon>
        <taxon>Erysipelotrichaceae</taxon>
        <taxon>Amedibacillus</taxon>
    </lineage>
</organism>
<dbReference type="PANTHER" id="PTHR45138:SF9">
    <property type="entry name" value="DIGUANYLATE CYCLASE DGCM-RELATED"/>
    <property type="match status" value="1"/>
</dbReference>
<name>A0A7G9GRY4_9FIRM</name>
<reference evidence="2 3" key="1">
    <citation type="submission" date="2020-08" db="EMBL/GenBank/DDBJ databases">
        <authorList>
            <person name="Liu C."/>
            <person name="Sun Q."/>
        </authorList>
    </citation>
    <scope>NUCLEOTIDE SEQUENCE [LARGE SCALE GENOMIC DNA]</scope>
    <source>
        <strain evidence="2 3">NSJ-61</strain>
    </source>
</reference>
<dbReference type="Proteomes" id="UP000515856">
    <property type="component" value="Chromosome"/>
</dbReference>
<dbReference type="KEGG" id="ehn:H9Q80_06355"/>
<dbReference type="SMART" id="SM00267">
    <property type="entry name" value="GGDEF"/>
    <property type="match status" value="1"/>
</dbReference>
<dbReference type="CDD" id="cd01949">
    <property type="entry name" value="GGDEF"/>
    <property type="match status" value="1"/>
</dbReference>
<dbReference type="InterPro" id="IPR043128">
    <property type="entry name" value="Rev_trsase/Diguanyl_cyclase"/>
</dbReference>
<dbReference type="InterPro" id="IPR050469">
    <property type="entry name" value="Diguanylate_Cyclase"/>
</dbReference>
<dbReference type="GO" id="GO:0005886">
    <property type="term" value="C:plasma membrane"/>
    <property type="evidence" value="ECO:0007669"/>
    <property type="project" value="TreeGrafter"/>
</dbReference>
<evidence type="ECO:0000313" key="3">
    <source>
        <dbReference type="Proteomes" id="UP000515856"/>
    </source>
</evidence>